<dbReference type="PROSITE" id="PS00107">
    <property type="entry name" value="PROTEIN_KINASE_ATP"/>
    <property type="match status" value="1"/>
</dbReference>
<keyword evidence="4" id="KW-0472">Membrane</keyword>
<dbReference type="Proteomes" id="UP000636479">
    <property type="component" value="Unassembled WGS sequence"/>
</dbReference>
<evidence type="ECO:0000256" key="2">
    <source>
        <dbReference type="ARBA" id="ARBA00022840"/>
    </source>
</evidence>
<comment type="caution">
    <text evidence="6">The sequence shown here is derived from an EMBL/GenBank/DDBJ whole genome shotgun (WGS) entry which is preliminary data.</text>
</comment>
<dbReference type="GO" id="GO:0004674">
    <property type="term" value="F:protein serine/threonine kinase activity"/>
    <property type="evidence" value="ECO:0007669"/>
    <property type="project" value="TreeGrafter"/>
</dbReference>
<dbReference type="Gene3D" id="1.10.510.10">
    <property type="entry name" value="Transferase(Phosphotransferase) domain 1"/>
    <property type="match status" value="1"/>
</dbReference>
<feature type="domain" description="Protein kinase" evidence="5">
    <location>
        <begin position="326"/>
        <end position="592"/>
    </location>
</feature>
<evidence type="ECO:0000259" key="5">
    <source>
        <dbReference type="PROSITE" id="PS50011"/>
    </source>
</evidence>
<reference evidence="6" key="1">
    <citation type="submission" date="2020-05" db="EMBL/GenBank/DDBJ databases">
        <title>Mycena genomes resolve the evolution of fungal bioluminescence.</title>
        <authorList>
            <person name="Tsai I.J."/>
        </authorList>
    </citation>
    <scope>NUCLEOTIDE SEQUENCE</scope>
    <source>
        <strain evidence="6">171206Taipei</strain>
    </source>
</reference>
<keyword evidence="4" id="KW-0812">Transmembrane</keyword>
<keyword evidence="7" id="KW-1185">Reference proteome</keyword>
<proteinExistence type="predicted"/>
<dbReference type="CDD" id="cd00180">
    <property type="entry name" value="PKc"/>
    <property type="match status" value="1"/>
</dbReference>
<dbReference type="PANTHER" id="PTHR44167:SF24">
    <property type="entry name" value="SERINE_THREONINE-PROTEIN KINASE CHK2"/>
    <property type="match status" value="1"/>
</dbReference>
<organism evidence="6 7">
    <name type="scientific">Mycena indigotica</name>
    <dbReference type="NCBI Taxonomy" id="2126181"/>
    <lineage>
        <taxon>Eukaryota</taxon>
        <taxon>Fungi</taxon>
        <taxon>Dikarya</taxon>
        <taxon>Basidiomycota</taxon>
        <taxon>Agaricomycotina</taxon>
        <taxon>Agaricomycetes</taxon>
        <taxon>Agaricomycetidae</taxon>
        <taxon>Agaricales</taxon>
        <taxon>Marasmiineae</taxon>
        <taxon>Mycenaceae</taxon>
        <taxon>Mycena</taxon>
    </lineage>
</organism>
<evidence type="ECO:0000313" key="6">
    <source>
        <dbReference type="EMBL" id="KAF7307540.1"/>
    </source>
</evidence>
<dbReference type="PANTHER" id="PTHR44167">
    <property type="entry name" value="OVARIAN-SPECIFIC SERINE/THREONINE-PROTEIN KINASE LOK-RELATED"/>
    <property type="match status" value="1"/>
</dbReference>
<evidence type="ECO:0000256" key="4">
    <source>
        <dbReference type="SAM" id="Phobius"/>
    </source>
</evidence>
<dbReference type="PROSITE" id="PS00108">
    <property type="entry name" value="PROTEIN_KINASE_ST"/>
    <property type="match status" value="1"/>
</dbReference>
<dbReference type="RefSeq" id="XP_037222559.1">
    <property type="nucleotide sequence ID" value="XM_037362267.1"/>
</dbReference>
<dbReference type="InterPro" id="IPR008271">
    <property type="entry name" value="Ser/Thr_kinase_AS"/>
</dbReference>
<dbReference type="EMBL" id="JACAZF010000004">
    <property type="protein sequence ID" value="KAF7307540.1"/>
    <property type="molecule type" value="Genomic_DNA"/>
</dbReference>
<accession>A0A8H6T133</accession>
<keyword evidence="6" id="KW-0418">Kinase</keyword>
<keyword evidence="2 3" id="KW-0067">ATP-binding</keyword>
<keyword evidence="1 3" id="KW-0547">Nucleotide-binding</keyword>
<keyword evidence="6" id="KW-0808">Transferase</keyword>
<dbReference type="GO" id="GO:0005634">
    <property type="term" value="C:nucleus"/>
    <property type="evidence" value="ECO:0007669"/>
    <property type="project" value="TreeGrafter"/>
</dbReference>
<dbReference type="PROSITE" id="PS50011">
    <property type="entry name" value="PROTEIN_KINASE_DOM"/>
    <property type="match status" value="1"/>
</dbReference>
<gene>
    <name evidence="6" type="ORF">MIND_00548800</name>
</gene>
<keyword evidence="4" id="KW-1133">Transmembrane helix</keyword>
<dbReference type="GeneID" id="59344783"/>
<dbReference type="InterPro" id="IPR000719">
    <property type="entry name" value="Prot_kinase_dom"/>
</dbReference>
<dbReference type="GO" id="GO:0044773">
    <property type="term" value="P:mitotic DNA damage checkpoint signaling"/>
    <property type="evidence" value="ECO:0007669"/>
    <property type="project" value="TreeGrafter"/>
</dbReference>
<dbReference type="AlphaFoldDB" id="A0A8H6T133"/>
<dbReference type="GO" id="GO:0005524">
    <property type="term" value="F:ATP binding"/>
    <property type="evidence" value="ECO:0007669"/>
    <property type="project" value="UniProtKB-UniRule"/>
</dbReference>
<feature type="transmembrane region" description="Helical" evidence="4">
    <location>
        <begin position="101"/>
        <end position="118"/>
    </location>
</feature>
<dbReference type="OrthoDB" id="4062651at2759"/>
<dbReference type="SUPFAM" id="SSF56112">
    <property type="entry name" value="Protein kinase-like (PK-like)"/>
    <property type="match status" value="1"/>
</dbReference>
<dbReference type="Gene3D" id="3.30.200.20">
    <property type="entry name" value="Phosphorylase Kinase, domain 1"/>
    <property type="match status" value="1"/>
</dbReference>
<evidence type="ECO:0000313" key="7">
    <source>
        <dbReference type="Proteomes" id="UP000636479"/>
    </source>
</evidence>
<sequence>MWSIVPLVSRVFSRFCRSIALPSCVVTLGVLRVVVQRVATPPSPTLTTTTTRTVTYILRFPLLLTLPPAPPPPPTKTFPVFIPGTVPLGYGLYNRPSGTSYLFLAFGFVSLGVVYATANRLGFVKTLGKNTTRGGDKLQTSVANILKSFRVSCRATAKEVAACCNAYSAAVMGFPSSSKFRTLLDQTIQGRDKLRTIVLDVFHQVATYFEAYAATIVGRRDIQYAWRLLGLLLIYDNTNIFVVHDIAEAFCKWWLLLCRPDPGGASQTGGSSQTVGKTYPFVPGHPLSWDDFLQYITLDEESFWGCANWKTLSYAGFVPTICHKQLQLVRPLGRGGFGEIVEAVTATGKHVAVKRICKGDWVPRRSRRTPNGREQHQERKMVMEGFLREVIVSRLMTEHACFLDIYGVWHDTSYFYLVMEMGQSCISNLQIERLHTYSLGRQLIEGVQALHKNGIIHRDIKPDNLLLNGEQLKIIDFGIAHIFDDPSNVGLWVDSPGRESLQDKAGTPGYMSPLVEKQKPYAFDADLWSVGVTLFQWVRGEYVFPEFHPRGALKVEHKTLTPLEWDFFRRVFSVSPELRFSNWDEVLEHLMWDELLEAAR</sequence>
<dbReference type="Pfam" id="PF00069">
    <property type="entry name" value="Pkinase"/>
    <property type="match status" value="1"/>
</dbReference>
<feature type="binding site" evidence="3">
    <location>
        <position position="358"/>
    </location>
    <ligand>
        <name>ATP</name>
        <dbReference type="ChEBI" id="CHEBI:30616"/>
    </ligand>
</feature>
<dbReference type="InterPro" id="IPR017441">
    <property type="entry name" value="Protein_kinase_ATP_BS"/>
</dbReference>
<dbReference type="SMART" id="SM00220">
    <property type="entry name" value="S_TKc"/>
    <property type="match status" value="1"/>
</dbReference>
<evidence type="ECO:0000256" key="1">
    <source>
        <dbReference type="ARBA" id="ARBA00022741"/>
    </source>
</evidence>
<dbReference type="InterPro" id="IPR011009">
    <property type="entry name" value="Kinase-like_dom_sf"/>
</dbReference>
<evidence type="ECO:0000256" key="3">
    <source>
        <dbReference type="PROSITE-ProRule" id="PRU10141"/>
    </source>
</evidence>
<name>A0A8H6T133_9AGAR</name>
<protein>
    <submittedName>
        <fullName evidence="6">Calmodulin-like domain protein kinase</fullName>
    </submittedName>
</protein>